<dbReference type="Pfam" id="PF00004">
    <property type="entry name" value="AAA"/>
    <property type="match status" value="1"/>
</dbReference>
<name>A0ABR2VVZ7_9FUNG</name>
<evidence type="ECO:0000313" key="2">
    <source>
        <dbReference type="EMBL" id="KAK9704586.1"/>
    </source>
</evidence>
<organism evidence="2 3">
    <name type="scientific">Basidiobolus ranarum</name>
    <dbReference type="NCBI Taxonomy" id="34480"/>
    <lineage>
        <taxon>Eukaryota</taxon>
        <taxon>Fungi</taxon>
        <taxon>Fungi incertae sedis</taxon>
        <taxon>Zoopagomycota</taxon>
        <taxon>Entomophthoromycotina</taxon>
        <taxon>Basidiobolomycetes</taxon>
        <taxon>Basidiobolales</taxon>
        <taxon>Basidiobolaceae</taxon>
        <taxon>Basidiobolus</taxon>
    </lineage>
</organism>
<dbReference type="Pfam" id="PF01612">
    <property type="entry name" value="DNA_pol_A_exo1"/>
    <property type="match status" value="1"/>
</dbReference>
<dbReference type="Gene3D" id="3.40.50.300">
    <property type="entry name" value="P-loop containing nucleotide triphosphate hydrolases"/>
    <property type="match status" value="1"/>
</dbReference>
<evidence type="ECO:0000259" key="1">
    <source>
        <dbReference type="SMART" id="SM00382"/>
    </source>
</evidence>
<dbReference type="InterPro" id="IPR003593">
    <property type="entry name" value="AAA+_ATPase"/>
</dbReference>
<dbReference type="InterPro" id="IPR002562">
    <property type="entry name" value="3'-5'_exonuclease_dom"/>
</dbReference>
<dbReference type="InterPro" id="IPR012337">
    <property type="entry name" value="RNaseH-like_sf"/>
</dbReference>
<dbReference type="EMBL" id="JASJQH010007546">
    <property type="protein sequence ID" value="KAK9704586.1"/>
    <property type="molecule type" value="Genomic_DNA"/>
</dbReference>
<feature type="domain" description="AAA+ ATPase" evidence="1">
    <location>
        <begin position="375"/>
        <end position="539"/>
    </location>
</feature>
<dbReference type="InterPro" id="IPR003959">
    <property type="entry name" value="ATPase_AAA_core"/>
</dbReference>
<dbReference type="PANTHER" id="PTHR20953:SF3">
    <property type="entry name" value="P-LOOP CONTAINING NUCLEOSIDE TRIPHOSPHATE HYDROLASES SUPERFAMILY PROTEIN"/>
    <property type="match status" value="1"/>
</dbReference>
<keyword evidence="3" id="KW-1185">Reference proteome</keyword>
<dbReference type="Gene3D" id="3.30.420.10">
    <property type="entry name" value="Ribonuclease H-like superfamily/Ribonuclease H"/>
    <property type="match status" value="1"/>
</dbReference>
<dbReference type="SUPFAM" id="SSF53098">
    <property type="entry name" value="Ribonuclease H-like"/>
    <property type="match status" value="1"/>
</dbReference>
<dbReference type="InterPro" id="IPR036397">
    <property type="entry name" value="RNaseH_sf"/>
</dbReference>
<dbReference type="SUPFAM" id="SSF52540">
    <property type="entry name" value="P-loop containing nucleoside triphosphate hydrolases"/>
    <property type="match status" value="1"/>
</dbReference>
<dbReference type="PANTHER" id="PTHR20953">
    <property type="entry name" value="KINASE-RELATED"/>
    <property type="match status" value="1"/>
</dbReference>
<evidence type="ECO:0000313" key="3">
    <source>
        <dbReference type="Proteomes" id="UP001479436"/>
    </source>
</evidence>
<accession>A0ABR2VVZ7</accession>
<reference evidence="2 3" key="1">
    <citation type="submission" date="2023-04" db="EMBL/GenBank/DDBJ databases">
        <title>Genome of Basidiobolus ranarum AG-B5.</title>
        <authorList>
            <person name="Stajich J.E."/>
            <person name="Carter-House D."/>
            <person name="Gryganskyi A."/>
        </authorList>
    </citation>
    <scope>NUCLEOTIDE SEQUENCE [LARGE SCALE GENOMIC DNA]</scope>
    <source>
        <strain evidence="2 3">AG-B5</strain>
    </source>
</reference>
<sequence length="587" mass="66251">MRTARILERFGTFIQDCDLVEVPNNVLLVKPLLDSLKSCFSAVQLQKEMTWILQPQAMFVSYITDETNGMQSTINGETNGILSTITERESYAISMESDSLIQIYTWPNNHVYILDLLSLTKYRNEILSMLGQLLKNESPKYFYDCGPVFSLLEELLEISYQEFNGCIDVQVENNTMSVLIRKLGIKHYLKETVMSITAQSSQVWSHRPMHRDLVIYAALDAYCIHQISDAIKSHNALMSAADTIKKYEIYKLGVFVAPINLEIECDTDVIGRAIGYDLIKEIELSDTDVFLDIGRKTRLNRHSSSRIVSGYDISAEMLHSILENYPNTVGNRVILGPTLHRLSRVMYEDKPVGLTWRLGRKIKGLAPIFLEKVDASMNILICGPPNVGKTSFLRALCEDISMNKSLCLIDTSGEVCGSSGILGDSRIFKPSSPEKQYDLMMDIVKNHSPSHIVIDEIHTKEEMKLCSTISKRGVKVIASVHGLFHDLIYNQELNASIGGIHKTILSDARADLIATGRKTRIERQERSLFDVAIQLTHSSGRFEYCFITDISNAVDRILNDQTVKTVYRYLTEDGVYEKQSSIDPSTP</sequence>
<dbReference type="Proteomes" id="UP001479436">
    <property type="component" value="Unassembled WGS sequence"/>
</dbReference>
<proteinExistence type="predicted"/>
<dbReference type="SMART" id="SM00382">
    <property type="entry name" value="AAA"/>
    <property type="match status" value="1"/>
</dbReference>
<comment type="caution">
    <text evidence="2">The sequence shown here is derived from an EMBL/GenBank/DDBJ whole genome shotgun (WGS) entry which is preliminary data.</text>
</comment>
<dbReference type="InterPro" id="IPR027417">
    <property type="entry name" value="P-loop_NTPase"/>
</dbReference>
<protein>
    <recommendedName>
        <fullName evidence="1">AAA+ ATPase domain-containing protein</fullName>
    </recommendedName>
</protein>
<gene>
    <name evidence="2" type="ORF">K7432_010103</name>
</gene>